<proteinExistence type="predicted"/>
<organism evidence="2 3">
    <name type="scientific">Penstemon smallii</name>
    <dbReference type="NCBI Taxonomy" id="265156"/>
    <lineage>
        <taxon>Eukaryota</taxon>
        <taxon>Viridiplantae</taxon>
        <taxon>Streptophyta</taxon>
        <taxon>Embryophyta</taxon>
        <taxon>Tracheophyta</taxon>
        <taxon>Spermatophyta</taxon>
        <taxon>Magnoliopsida</taxon>
        <taxon>eudicotyledons</taxon>
        <taxon>Gunneridae</taxon>
        <taxon>Pentapetalae</taxon>
        <taxon>asterids</taxon>
        <taxon>lamiids</taxon>
        <taxon>Lamiales</taxon>
        <taxon>Plantaginaceae</taxon>
        <taxon>Cheloneae</taxon>
        <taxon>Penstemon</taxon>
    </lineage>
</organism>
<dbReference type="AlphaFoldDB" id="A0ABD3SY76"/>
<dbReference type="EMBL" id="JBJXBP010000005">
    <property type="protein sequence ID" value="KAL3829128.1"/>
    <property type="molecule type" value="Genomic_DNA"/>
</dbReference>
<evidence type="ECO:0000313" key="3">
    <source>
        <dbReference type="Proteomes" id="UP001634393"/>
    </source>
</evidence>
<protein>
    <submittedName>
        <fullName evidence="2">Uncharacterized protein</fullName>
    </submittedName>
</protein>
<evidence type="ECO:0000256" key="1">
    <source>
        <dbReference type="SAM" id="MobiDB-lite"/>
    </source>
</evidence>
<reference evidence="2 3" key="1">
    <citation type="submission" date="2024-12" db="EMBL/GenBank/DDBJ databases">
        <title>The unique morphological basis and parallel evolutionary history of personate flowers in Penstemon.</title>
        <authorList>
            <person name="Depatie T.H."/>
            <person name="Wessinger C.A."/>
        </authorList>
    </citation>
    <scope>NUCLEOTIDE SEQUENCE [LARGE SCALE GENOMIC DNA]</scope>
    <source>
        <strain evidence="2">WTNN_2</strain>
        <tissue evidence="2">Leaf</tissue>
    </source>
</reference>
<dbReference type="Proteomes" id="UP001634393">
    <property type="component" value="Unassembled WGS sequence"/>
</dbReference>
<keyword evidence="3" id="KW-1185">Reference proteome</keyword>
<feature type="compositionally biased region" description="Basic and acidic residues" evidence="1">
    <location>
        <begin position="88"/>
        <end position="98"/>
    </location>
</feature>
<comment type="caution">
    <text evidence="2">The sequence shown here is derived from an EMBL/GenBank/DDBJ whole genome shotgun (WGS) entry which is preliminary data.</text>
</comment>
<gene>
    <name evidence="2" type="ORF">ACJIZ3_017930</name>
</gene>
<dbReference type="PANTHER" id="PTHR34054">
    <property type="entry name" value="EXPRESSED PROTEIN"/>
    <property type="match status" value="1"/>
</dbReference>
<feature type="region of interest" description="Disordered" evidence="1">
    <location>
        <begin position="81"/>
        <end position="111"/>
    </location>
</feature>
<dbReference type="InterPro" id="IPR045884">
    <property type="entry name" value="At5g59350-like"/>
</dbReference>
<accession>A0ABD3SY76</accession>
<sequence length="208" mass="23533">MVEFSFLFCWKRPNSSFNSTSSSQELTNSVRISQENEDLEMGNKDLGSNKGYGEGGVEAELMRMHNLCGPPRFLFTIKEESKEDLESEDGKSKGERIDGNGTPFLTPLSSPISVRTPNSLDSYNNHGFNPLFESLSEAELNRLRSSPPPKFKFLKDAEDKVLKNEDCEIKDSRNEEKEGSFVSFLNTTKSKSLASQPRGLKFHLFWMK</sequence>
<name>A0ABD3SY76_9LAMI</name>
<evidence type="ECO:0000313" key="2">
    <source>
        <dbReference type="EMBL" id="KAL3829128.1"/>
    </source>
</evidence>
<dbReference type="PANTHER" id="PTHR34054:SF16">
    <property type="entry name" value="MEMBRANE LIPOPROTEIN"/>
    <property type="match status" value="1"/>
</dbReference>